<evidence type="ECO:0000313" key="3">
    <source>
        <dbReference type="Proteomes" id="UP000249577"/>
    </source>
</evidence>
<accession>A0A2W5K6N3</accession>
<evidence type="ECO:0000313" key="2">
    <source>
        <dbReference type="EMBL" id="PZQ12912.1"/>
    </source>
</evidence>
<reference evidence="2 3" key="1">
    <citation type="submission" date="2017-08" db="EMBL/GenBank/DDBJ databases">
        <title>Infants hospitalized years apart are colonized by the same room-sourced microbial strains.</title>
        <authorList>
            <person name="Brooks B."/>
            <person name="Olm M.R."/>
            <person name="Firek B.A."/>
            <person name="Baker R."/>
            <person name="Thomas B.C."/>
            <person name="Morowitz M.J."/>
            <person name="Banfield J.F."/>
        </authorList>
    </citation>
    <scope>NUCLEOTIDE SEQUENCE [LARGE SCALE GENOMIC DNA]</scope>
    <source>
        <strain evidence="2">S2_005_003_R2_43</strain>
    </source>
</reference>
<organism evidence="2 3">
    <name type="scientific">Ancylobacter novellus</name>
    <name type="common">Thiobacillus novellus</name>
    <dbReference type="NCBI Taxonomy" id="921"/>
    <lineage>
        <taxon>Bacteria</taxon>
        <taxon>Pseudomonadati</taxon>
        <taxon>Pseudomonadota</taxon>
        <taxon>Alphaproteobacteria</taxon>
        <taxon>Hyphomicrobiales</taxon>
        <taxon>Xanthobacteraceae</taxon>
        <taxon>Ancylobacter</taxon>
    </lineage>
</organism>
<name>A0A2W5K6N3_ANCNO</name>
<proteinExistence type="predicted"/>
<comment type="caution">
    <text evidence="2">The sequence shown here is derived from an EMBL/GenBank/DDBJ whole genome shotgun (WGS) entry which is preliminary data.</text>
</comment>
<protein>
    <submittedName>
        <fullName evidence="2">Uncharacterized protein</fullName>
    </submittedName>
</protein>
<dbReference type="AlphaFoldDB" id="A0A2W5K6N3"/>
<dbReference type="Proteomes" id="UP000249577">
    <property type="component" value="Unassembled WGS sequence"/>
</dbReference>
<keyword evidence="1" id="KW-0732">Signal</keyword>
<evidence type="ECO:0000256" key="1">
    <source>
        <dbReference type="SAM" id="SignalP"/>
    </source>
</evidence>
<sequence>MKSAMLPAVLGAAFAAIMLAAGAARAEIKDYQIARMLNFRTDCGLTALKRVTPAEGEVERFVGECANRTFYPDGVEIGCPEENDEWACKVLTIKKSFDNLEMLGPRR</sequence>
<dbReference type="EMBL" id="QFPN01000008">
    <property type="protein sequence ID" value="PZQ12912.1"/>
    <property type="molecule type" value="Genomic_DNA"/>
</dbReference>
<feature type="signal peptide" evidence="1">
    <location>
        <begin position="1"/>
        <end position="26"/>
    </location>
</feature>
<feature type="chain" id="PRO_5016163412" evidence="1">
    <location>
        <begin position="27"/>
        <end position="107"/>
    </location>
</feature>
<gene>
    <name evidence="2" type="ORF">DI565_14610</name>
</gene>